<gene>
    <name evidence="1" type="ORF">HMPREF9944_01231</name>
</gene>
<dbReference type="HOGENOM" id="CLU_025928_2_0_10"/>
<evidence type="ECO:0000313" key="2">
    <source>
        <dbReference type="Proteomes" id="UP000003167"/>
    </source>
</evidence>
<accession>H1HM37</accession>
<dbReference type="PATRIC" id="fig|999422.3.peg.1271"/>
<sequence length="551" mass="61860">MNNIVRNSIQNICLKRKGSIFLALSLSLLTSCTDSFFDTNTDPNAATQEELGYDNLGLGSLITQMQYQMFPCIVKDQNVDVNNYQKMYSLAGDIYSGQQGASNMFENNGRNNTTYNMTPDWCTAAYTVAYQNYMNPWYNLFKKKDISPVSFAVGQILKVYGMHRITDMYGPIPYKDFIPASDVPFTSQEEIYNIFFNELDEAVTILNQYIKDNPGAKPLVAYDKVYAGDFSKWIKFAHSLKLRLAIRIVYANPEKAKAKAEEAIKAGVFTANEDNALIQVNGSSTVNPLYMISHTYNDTRLGATMESYLKGYKDPRMRLWFLPSEVSGGTDYNGVRNGIAFEGNEYKVFSLLNVSASTPIQLMTAAEVYFLCAEAALRKWDVGGKSAQSLYEEGIRTAFAQPIGANNAKAGDATEYIQGTSMPKPYVDVKNAEYSYDAAGQVSVSWEDADGDEDALLEKIITQKWLALYPDGQEAWSEFRRTGCPQVIPNSINYSGGHINTQKQIARLPYPNNIKLDYPQLYPKALQMLKGADNGGTKLWWDKRANKPYEY</sequence>
<dbReference type="SUPFAM" id="SSF48452">
    <property type="entry name" value="TPR-like"/>
    <property type="match status" value="1"/>
</dbReference>
<dbReference type="InterPro" id="IPR011990">
    <property type="entry name" value="TPR-like_helical_dom_sf"/>
</dbReference>
<organism evidence="1 2">
    <name type="scientific">Segatella maculosa OT 289</name>
    <dbReference type="NCBI Taxonomy" id="999422"/>
    <lineage>
        <taxon>Bacteria</taxon>
        <taxon>Pseudomonadati</taxon>
        <taxon>Bacteroidota</taxon>
        <taxon>Bacteroidia</taxon>
        <taxon>Bacteroidales</taxon>
        <taxon>Prevotellaceae</taxon>
        <taxon>Segatella</taxon>
    </lineage>
</organism>
<reference evidence="1 2" key="1">
    <citation type="submission" date="2011-12" db="EMBL/GenBank/DDBJ databases">
        <title>The Genome Sequence of Prevotella maculosa OT 289.</title>
        <authorList>
            <consortium name="The Broad Institute Genome Sequencing Platform"/>
            <person name="Earl A."/>
            <person name="Ward D."/>
            <person name="Feldgarden M."/>
            <person name="Gevers D."/>
            <person name="Izard J."/>
            <person name="Blanton J.M."/>
            <person name="Mathney J."/>
            <person name="Tanner A.C."/>
            <person name="Dewhirst F.E."/>
            <person name="Young S.K."/>
            <person name="Zeng Q."/>
            <person name="Gargeya S."/>
            <person name="Fitzgerald M."/>
            <person name="Haas B."/>
            <person name="Abouelleil A."/>
            <person name="Alvarado L."/>
            <person name="Arachchi H.M."/>
            <person name="Berlin A."/>
            <person name="Chapman S.B."/>
            <person name="Gearin G."/>
            <person name="Goldberg J."/>
            <person name="Griggs A."/>
            <person name="Gujja S."/>
            <person name="Hansen M."/>
            <person name="Heiman D."/>
            <person name="Howarth C."/>
            <person name="Larimer J."/>
            <person name="Lui A."/>
            <person name="MacDonald P.J.P."/>
            <person name="McCowen C."/>
            <person name="Montmayeur A."/>
            <person name="Murphy C."/>
            <person name="Neiman D."/>
            <person name="Pearson M."/>
            <person name="Priest M."/>
            <person name="Roberts A."/>
            <person name="Saif S."/>
            <person name="Shea T."/>
            <person name="Sisk P."/>
            <person name="Stolte C."/>
            <person name="Sykes S."/>
            <person name="Wortman J."/>
            <person name="Nusbaum C."/>
            <person name="Birren B."/>
        </authorList>
    </citation>
    <scope>NUCLEOTIDE SEQUENCE [LARGE SCALE GENOMIC DNA]</scope>
    <source>
        <strain evidence="1 2">OT 289</strain>
    </source>
</reference>
<evidence type="ECO:0000313" key="1">
    <source>
        <dbReference type="EMBL" id="EHO70830.1"/>
    </source>
</evidence>
<comment type="caution">
    <text evidence="1">The sequence shown here is derived from an EMBL/GenBank/DDBJ whole genome shotgun (WGS) entry which is preliminary data.</text>
</comment>
<evidence type="ECO:0008006" key="3">
    <source>
        <dbReference type="Google" id="ProtNLM"/>
    </source>
</evidence>
<dbReference type="Pfam" id="PF12741">
    <property type="entry name" value="SusD-like"/>
    <property type="match status" value="1"/>
</dbReference>
<protein>
    <recommendedName>
        <fullName evidence="3">Susd and RagB outer membrane lipoprotein</fullName>
    </recommendedName>
</protein>
<dbReference type="Gene3D" id="1.25.40.390">
    <property type="match status" value="1"/>
</dbReference>
<dbReference type="STRING" id="999422.HMPREF9944_01231"/>
<dbReference type="InterPro" id="IPR024302">
    <property type="entry name" value="SusD-like"/>
</dbReference>
<keyword evidence="2" id="KW-1185">Reference proteome</keyword>
<name>H1HM37_9BACT</name>
<proteinExistence type="predicted"/>
<dbReference type="EMBL" id="AGEK01000023">
    <property type="protein sequence ID" value="EHO70830.1"/>
    <property type="molecule type" value="Genomic_DNA"/>
</dbReference>
<dbReference type="AlphaFoldDB" id="H1HM37"/>
<dbReference type="Proteomes" id="UP000003167">
    <property type="component" value="Unassembled WGS sequence"/>
</dbReference>
<dbReference type="PROSITE" id="PS51257">
    <property type="entry name" value="PROKAR_LIPOPROTEIN"/>
    <property type="match status" value="1"/>
</dbReference>